<evidence type="ECO:0000313" key="1">
    <source>
        <dbReference type="EMBL" id="CAI2162461.1"/>
    </source>
</evidence>
<reference evidence="1" key="1">
    <citation type="submission" date="2022-08" db="EMBL/GenBank/DDBJ databases">
        <authorList>
            <person name="Kallberg Y."/>
            <person name="Tangrot J."/>
            <person name="Rosling A."/>
        </authorList>
    </citation>
    <scope>NUCLEOTIDE SEQUENCE</scope>
    <source>
        <strain evidence="1">Wild A</strain>
    </source>
</reference>
<protein>
    <submittedName>
        <fullName evidence="1">8522_t:CDS:1</fullName>
    </submittedName>
</protein>
<sequence length="98" mass="11170">MGGEEHYEQYAIASYNGHGPIFGGKDIVSPNNGKWTSIPRVYPNLNIPTSYEIDDYEVFQKHFYPMFTNEENSADVVVLLIFNFELGCAAIEINSMNW</sequence>
<comment type="caution">
    <text evidence="1">The sequence shown here is derived from an EMBL/GenBank/DDBJ whole genome shotgun (WGS) entry which is preliminary data.</text>
</comment>
<dbReference type="EMBL" id="CAMKVN010000037">
    <property type="protein sequence ID" value="CAI2162461.1"/>
    <property type="molecule type" value="Genomic_DNA"/>
</dbReference>
<organism evidence="1 2">
    <name type="scientific">Funneliformis geosporum</name>
    <dbReference type="NCBI Taxonomy" id="1117311"/>
    <lineage>
        <taxon>Eukaryota</taxon>
        <taxon>Fungi</taxon>
        <taxon>Fungi incertae sedis</taxon>
        <taxon>Mucoromycota</taxon>
        <taxon>Glomeromycotina</taxon>
        <taxon>Glomeromycetes</taxon>
        <taxon>Glomerales</taxon>
        <taxon>Glomeraceae</taxon>
        <taxon>Funneliformis</taxon>
    </lineage>
</organism>
<dbReference type="Proteomes" id="UP001153678">
    <property type="component" value="Unassembled WGS sequence"/>
</dbReference>
<evidence type="ECO:0000313" key="2">
    <source>
        <dbReference type="Proteomes" id="UP001153678"/>
    </source>
</evidence>
<keyword evidence="2" id="KW-1185">Reference proteome</keyword>
<name>A0A9W4SAQ5_9GLOM</name>
<dbReference type="OrthoDB" id="2370837at2759"/>
<accession>A0A9W4SAQ5</accession>
<proteinExistence type="predicted"/>
<dbReference type="AlphaFoldDB" id="A0A9W4SAQ5"/>
<gene>
    <name evidence="1" type="ORF">FWILDA_LOCUS570</name>
</gene>